<gene>
    <name evidence="3" type="ORF">Tci_042950</name>
</gene>
<accession>A0A6L2ME00</accession>
<dbReference type="EMBL" id="BKCJ010006215">
    <property type="protein sequence ID" value="GEU70972.1"/>
    <property type="molecule type" value="Genomic_DNA"/>
</dbReference>
<feature type="compositionally biased region" description="Basic and acidic residues" evidence="2">
    <location>
        <begin position="376"/>
        <end position="385"/>
    </location>
</feature>
<evidence type="ECO:0000256" key="2">
    <source>
        <dbReference type="SAM" id="MobiDB-lite"/>
    </source>
</evidence>
<keyword evidence="1" id="KW-0175">Coiled coil</keyword>
<feature type="region of interest" description="Disordered" evidence="2">
    <location>
        <begin position="1"/>
        <end position="36"/>
    </location>
</feature>
<feature type="compositionally biased region" description="Polar residues" evidence="2">
    <location>
        <begin position="292"/>
        <end position="303"/>
    </location>
</feature>
<dbReference type="AlphaFoldDB" id="A0A6L2ME00"/>
<evidence type="ECO:0000313" key="3">
    <source>
        <dbReference type="EMBL" id="GEU70972.1"/>
    </source>
</evidence>
<organism evidence="3">
    <name type="scientific">Tanacetum cinerariifolium</name>
    <name type="common">Dalmatian daisy</name>
    <name type="synonym">Chrysanthemum cinerariifolium</name>
    <dbReference type="NCBI Taxonomy" id="118510"/>
    <lineage>
        <taxon>Eukaryota</taxon>
        <taxon>Viridiplantae</taxon>
        <taxon>Streptophyta</taxon>
        <taxon>Embryophyta</taxon>
        <taxon>Tracheophyta</taxon>
        <taxon>Spermatophyta</taxon>
        <taxon>Magnoliopsida</taxon>
        <taxon>eudicotyledons</taxon>
        <taxon>Gunneridae</taxon>
        <taxon>Pentapetalae</taxon>
        <taxon>asterids</taxon>
        <taxon>campanulids</taxon>
        <taxon>Asterales</taxon>
        <taxon>Asteraceae</taxon>
        <taxon>Asteroideae</taxon>
        <taxon>Anthemideae</taxon>
        <taxon>Anthemidinae</taxon>
        <taxon>Tanacetum</taxon>
    </lineage>
</organism>
<sequence>MGHFARDCRAKGNQDRRRRDVGYNGNKVRDNGRRPAYQDDSKALVTIDGEDIDWSGHVEENAQNYALMAYSSSNSGSDNEVKSYSKTCKESYARLKKLYDEKRDKLSDDSVEITTYTLALKKVEAQLLCHQQNQLAYEQKIRFMKIDLDDKSDVLTYHKKLLAEALKEKEDLKTKFENWQNSSKNLSRLLNTQMSANDKFGLGYGDYRFGSILSYKNEVLQSVFINKESDLENTSVSVRYAEGMNVVPPPMTGNYMPSRPDVEIDYSKFTYGPKQTSVDESDSKPSEYASCESDSSIESTTSMPAPVDNAPKVVCEPKVWTDFLIIEEYESDSDDDSVPNVQEDIEKPSFAFIDSVKHVKTFRENVKKTGTPNHSLKVEKQDRNGPTRKGLGYSFTRKACFFCGSFIHLIRDCDFHEKMAKQAELTKSKNKVTG</sequence>
<feature type="region of interest" description="Disordered" evidence="2">
    <location>
        <begin position="273"/>
        <end position="308"/>
    </location>
</feature>
<protein>
    <submittedName>
        <fullName evidence="3">Uncharacterized protein</fullName>
    </submittedName>
</protein>
<feature type="region of interest" description="Disordered" evidence="2">
    <location>
        <begin position="368"/>
        <end position="387"/>
    </location>
</feature>
<reference evidence="3" key="1">
    <citation type="journal article" date="2019" name="Sci. Rep.">
        <title>Draft genome of Tanacetum cinerariifolium, the natural source of mosquito coil.</title>
        <authorList>
            <person name="Yamashiro T."/>
            <person name="Shiraishi A."/>
            <person name="Satake H."/>
            <person name="Nakayama K."/>
        </authorList>
    </citation>
    <scope>NUCLEOTIDE SEQUENCE</scope>
</reference>
<feature type="coiled-coil region" evidence="1">
    <location>
        <begin position="162"/>
        <end position="189"/>
    </location>
</feature>
<comment type="caution">
    <text evidence="3">The sequence shown here is derived from an EMBL/GenBank/DDBJ whole genome shotgun (WGS) entry which is preliminary data.</text>
</comment>
<proteinExistence type="predicted"/>
<evidence type="ECO:0000256" key="1">
    <source>
        <dbReference type="SAM" id="Coils"/>
    </source>
</evidence>
<name>A0A6L2ME00_TANCI</name>